<sequence>MKYDDPGDIYLHCATGLTHANLISLPQMKRKFCLAFHSKRKKMFLLNSSHVKKIVCRQQTIPRFDLLSPGMRKQSSEARNSILFTRASSLFVCCSAPFSIPIRRVFIDREDHHQPPTKPDDVECAERKNRTTKRPNKCILSRSIPSYVSRQTVLD</sequence>
<protein>
    <submittedName>
        <fullName evidence="1">Uncharacterized protein</fullName>
    </submittedName>
</protein>
<dbReference type="EMBL" id="BGPR01034752">
    <property type="protein sequence ID" value="GBO09259.1"/>
    <property type="molecule type" value="Genomic_DNA"/>
</dbReference>
<evidence type="ECO:0000313" key="2">
    <source>
        <dbReference type="Proteomes" id="UP000499080"/>
    </source>
</evidence>
<accession>A0A4Y2U8D0</accession>
<dbReference type="AlphaFoldDB" id="A0A4Y2U8D0"/>
<proteinExistence type="predicted"/>
<organism evidence="1 2">
    <name type="scientific">Araneus ventricosus</name>
    <name type="common">Orbweaver spider</name>
    <name type="synonym">Epeira ventricosa</name>
    <dbReference type="NCBI Taxonomy" id="182803"/>
    <lineage>
        <taxon>Eukaryota</taxon>
        <taxon>Metazoa</taxon>
        <taxon>Ecdysozoa</taxon>
        <taxon>Arthropoda</taxon>
        <taxon>Chelicerata</taxon>
        <taxon>Arachnida</taxon>
        <taxon>Araneae</taxon>
        <taxon>Araneomorphae</taxon>
        <taxon>Entelegynae</taxon>
        <taxon>Araneoidea</taxon>
        <taxon>Araneidae</taxon>
        <taxon>Araneus</taxon>
    </lineage>
</organism>
<dbReference type="Proteomes" id="UP000499080">
    <property type="component" value="Unassembled WGS sequence"/>
</dbReference>
<name>A0A4Y2U8D0_ARAVE</name>
<reference evidence="1 2" key="1">
    <citation type="journal article" date="2019" name="Sci. Rep.">
        <title>Orb-weaving spider Araneus ventricosus genome elucidates the spidroin gene catalogue.</title>
        <authorList>
            <person name="Kono N."/>
            <person name="Nakamura H."/>
            <person name="Ohtoshi R."/>
            <person name="Moran D.A.P."/>
            <person name="Shinohara A."/>
            <person name="Yoshida Y."/>
            <person name="Fujiwara M."/>
            <person name="Mori M."/>
            <person name="Tomita M."/>
            <person name="Arakawa K."/>
        </authorList>
    </citation>
    <scope>NUCLEOTIDE SEQUENCE [LARGE SCALE GENOMIC DNA]</scope>
</reference>
<comment type="caution">
    <text evidence="1">The sequence shown here is derived from an EMBL/GenBank/DDBJ whole genome shotgun (WGS) entry which is preliminary data.</text>
</comment>
<keyword evidence="2" id="KW-1185">Reference proteome</keyword>
<gene>
    <name evidence="1" type="ORF">AVEN_18491_1</name>
</gene>
<evidence type="ECO:0000313" key="1">
    <source>
        <dbReference type="EMBL" id="GBO09259.1"/>
    </source>
</evidence>